<dbReference type="RefSeq" id="WP_012792263.1">
    <property type="nucleotide sequence ID" value="NC_013132.1"/>
</dbReference>
<proteinExistence type="predicted"/>
<name>A0A979G791_CHIPD</name>
<accession>A0A979G791</accession>
<dbReference type="Proteomes" id="UP000002215">
    <property type="component" value="Chromosome"/>
</dbReference>
<dbReference type="KEGG" id="cpi:Cpin_4657"/>
<organism evidence="1 2">
    <name type="scientific">Chitinophaga pinensis (strain ATCC 43595 / DSM 2588 / LMG 13176 / NBRC 15968 / NCIMB 11800 / UQM 2034)</name>
    <dbReference type="NCBI Taxonomy" id="485918"/>
    <lineage>
        <taxon>Bacteria</taxon>
        <taxon>Pseudomonadati</taxon>
        <taxon>Bacteroidota</taxon>
        <taxon>Chitinophagia</taxon>
        <taxon>Chitinophagales</taxon>
        <taxon>Chitinophagaceae</taxon>
        <taxon>Chitinophaga</taxon>
    </lineage>
</organism>
<evidence type="ECO:0008006" key="3">
    <source>
        <dbReference type="Google" id="ProtNLM"/>
    </source>
</evidence>
<gene>
    <name evidence="1" type="ordered locus">Cpin_4657</name>
</gene>
<reference evidence="2" key="1">
    <citation type="submission" date="2009-08" db="EMBL/GenBank/DDBJ databases">
        <title>The complete genome of Chitinophaga pinensis DSM 2588.</title>
        <authorList>
            <consortium name="US DOE Joint Genome Institute (JGI-PGF)"/>
            <person name="Lucas S."/>
            <person name="Copeland A."/>
            <person name="Lapidus A."/>
            <person name="Glavina del Rio T."/>
            <person name="Dalin E."/>
            <person name="Tice H."/>
            <person name="Bruce D."/>
            <person name="Goodwin L."/>
            <person name="Pitluck S."/>
            <person name="Kyrpides N."/>
            <person name="Mavromatis K."/>
            <person name="Ivanova N."/>
            <person name="Mikhailova N."/>
            <person name="Sims D."/>
            <person name="Meinche L."/>
            <person name="Brettin T."/>
            <person name="Detter J.C."/>
            <person name="Han C."/>
            <person name="Larimer F."/>
            <person name="Land M."/>
            <person name="Hauser L."/>
            <person name="Markowitz V."/>
            <person name="Cheng J.-F."/>
            <person name="Hugenholtz P."/>
            <person name="Woyke T."/>
            <person name="Wu D."/>
            <person name="Spring S."/>
            <person name="Klenk H.-P."/>
            <person name="Eisen J.A."/>
        </authorList>
    </citation>
    <scope>NUCLEOTIDE SEQUENCE [LARGE SCALE GENOMIC DNA]</scope>
    <source>
        <strain evidence="2">ATCC 43595 / DSM 2588 / LMG 13176 / NBRC 15968 / NCIMB 11800 / UQM 2034</strain>
    </source>
</reference>
<sequence>MIAVQLSFSQLVDAVRQLSPKEKLKLNEVIWNDDMSIPLEQQQEVLERMKMAKANPDLLIDFEAAFED</sequence>
<evidence type="ECO:0000313" key="2">
    <source>
        <dbReference type="Proteomes" id="UP000002215"/>
    </source>
</evidence>
<dbReference type="EMBL" id="CP001699">
    <property type="protein sequence ID" value="ACU62095.1"/>
    <property type="molecule type" value="Genomic_DNA"/>
</dbReference>
<reference evidence="1 2" key="2">
    <citation type="journal article" date="2010" name="Stand. Genomic Sci.">
        <title>Complete genome sequence of Chitinophaga pinensis type strain (UQM 2034).</title>
        <authorList>
            <person name="Glavina Del Rio T."/>
            <person name="Abt B."/>
            <person name="Spring S."/>
            <person name="Lapidus A."/>
            <person name="Nolan M."/>
            <person name="Tice H."/>
            <person name="Copeland A."/>
            <person name="Cheng J.F."/>
            <person name="Chen F."/>
            <person name="Bruce D."/>
            <person name="Goodwin L."/>
            <person name="Pitluck S."/>
            <person name="Ivanova N."/>
            <person name="Mavromatis K."/>
            <person name="Mikhailova N."/>
            <person name="Pati A."/>
            <person name="Chen A."/>
            <person name="Palaniappan K."/>
            <person name="Land M."/>
            <person name="Hauser L."/>
            <person name="Chang Y.J."/>
            <person name="Jeffries C.D."/>
            <person name="Chain P."/>
            <person name="Saunders E."/>
            <person name="Detter J.C."/>
            <person name="Brettin T."/>
            <person name="Rohde M."/>
            <person name="Goker M."/>
            <person name="Bristow J."/>
            <person name="Eisen J.A."/>
            <person name="Markowitz V."/>
            <person name="Hugenholtz P."/>
            <person name="Kyrpides N.C."/>
            <person name="Klenk H.P."/>
            <person name="Lucas S."/>
        </authorList>
    </citation>
    <scope>NUCLEOTIDE SEQUENCE [LARGE SCALE GENOMIC DNA]</scope>
    <source>
        <strain evidence="2">ATCC 43595 / DSM 2588 / LMG 13176 / NBRC 15968 / NCIMB 11800 / UQM 2034</strain>
    </source>
</reference>
<protein>
    <recommendedName>
        <fullName evidence="3">Addiction module component</fullName>
    </recommendedName>
</protein>
<evidence type="ECO:0000313" key="1">
    <source>
        <dbReference type="EMBL" id="ACU62095.1"/>
    </source>
</evidence>
<dbReference type="OrthoDB" id="770713at2"/>
<dbReference type="AlphaFoldDB" id="A0A979G791"/>